<feature type="compositionally biased region" description="Low complexity" evidence="1">
    <location>
        <begin position="415"/>
        <end position="428"/>
    </location>
</feature>
<dbReference type="AlphaFoldDB" id="A0ABC8YPQ3"/>
<accession>A0ABC8YPQ3</accession>
<dbReference type="Proteomes" id="UP001497457">
    <property type="component" value="Chromosome 17b"/>
</dbReference>
<dbReference type="EMBL" id="OZ075127">
    <property type="protein sequence ID" value="CAL4946137.1"/>
    <property type="molecule type" value="Genomic_DNA"/>
</dbReference>
<keyword evidence="3" id="KW-1185">Reference proteome</keyword>
<gene>
    <name evidence="2" type="ORF">URODEC1_LOCUS35901</name>
</gene>
<sequence length="440" mass="48416">MSTDDEAIAGIMIKSDAAKASTGVDLQSAAAAPALNIVAAAEVFVAKQNWDELETYLVEFLTKVQGDKFYPHPGLFCSLYQAQMSHLIGKHQFTEARAVFDGKVKPLLDKGKDDMYKPFDLEARVEMLQNWINHCLPLPADEVEDINVVLSDYLMLYFPTSLQREANRKKSVSDFLMTFTDKKGKRHRCLACQWEMSASATSRSVVSHIKHSKQANHCRRVTKWMLEYLANVEGEEEIGIQDLAAGSSGNQSRKRKAPLSSLPTVSDERSVVIPVGLALRTWSDLCTSNMLALSALDADESQSAVEAKEILFRQEELIVDLKNLFSNSMRKHRALGSPLAFLKVKAILSLSDDLFTLLKNLPDVSKLLSRQDEKVAELRRCFMVAAAAECLPPTASTDVISSVGSNNQGTAGAGTPSTHSSKSISSKLDSTKVKLVPKHP</sequence>
<organism evidence="2 3">
    <name type="scientific">Urochloa decumbens</name>
    <dbReference type="NCBI Taxonomy" id="240449"/>
    <lineage>
        <taxon>Eukaryota</taxon>
        <taxon>Viridiplantae</taxon>
        <taxon>Streptophyta</taxon>
        <taxon>Embryophyta</taxon>
        <taxon>Tracheophyta</taxon>
        <taxon>Spermatophyta</taxon>
        <taxon>Magnoliopsida</taxon>
        <taxon>Liliopsida</taxon>
        <taxon>Poales</taxon>
        <taxon>Poaceae</taxon>
        <taxon>PACMAD clade</taxon>
        <taxon>Panicoideae</taxon>
        <taxon>Panicodae</taxon>
        <taxon>Paniceae</taxon>
        <taxon>Melinidinae</taxon>
        <taxon>Urochloa</taxon>
    </lineage>
</organism>
<feature type="compositionally biased region" description="Polar residues" evidence="1">
    <location>
        <begin position="401"/>
        <end position="410"/>
    </location>
</feature>
<evidence type="ECO:0000313" key="3">
    <source>
        <dbReference type="Proteomes" id="UP001497457"/>
    </source>
</evidence>
<name>A0ABC8YPQ3_9POAL</name>
<proteinExistence type="predicted"/>
<evidence type="ECO:0000313" key="2">
    <source>
        <dbReference type="EMBL" id="CAL4946137.1"/>
    </source>
</evidence>
<evidence type="ECO:0000256" key="1">
    <source>
        <dbReference type="SAM" id="MobiDB-lite"/>
    </source>
</evidence>
<reference evidence="2" key="1">
    <citation type="submission" date="2024-10" db="EMBL/GenBank/DDBJ databases">
        <authorList>
            <person name="Ryan C."/>
        </authorList>
    </citation>
    <scope>NUCLEOTIDE SEQUENCE [LARGE SCALE GENOMIC DNA]</scope>
</reference>
<protein>
    <submittedName>
        <fullName evidence="2">Uncharacterized protein</fullName>
    </submittedName>
</protein>
<feature type="region of interest" description="Disordered" evidence="1">
    <location>
        <begin position="401"/>
        <end position="440"/>
    </location>
</feature>